<comment type="caution">
    <text evidence="2">The sequence shown here is derived from an EMBL/GenBank/DDBJ whole genome shotgun (WGS) entry which is preliminary data.</text>
</comment>
<evidence type="ECO:0000313" key="3">
    <source>
        <dbReference type="Proteomes" id="UP000184267"/>
    </source>
</evidence>
<evidence type="ECO:0000313" key="2">
    <source>
        <dbReference type="EMBL" id="OJT14540.1"/>
    </source>
</evidence>
<dbReference type="Proteomes" id="UP000184267">
    <property type="component" value="Unassembled WGS sequence"/>
</dbReference>
<feature type="compositionally biased region" description="Basic and acidic residues" evidence="1">
    <location>
        <begin position="22"/>
        <end position="43"/>
    </location>
</feature>
<proteinExistence type="predicted"/>
<reference evidence="2 3" key="1">
    <citation type="submission" date="2016-10" db="EMBL/GenBank/DDBJ databases">
        <title>Genome sequence of the basidiomycete white-rot fungus Trametes pubescens.</title>
        <authorList>
            <person name="Makela M.R."/>
            <person name="Granchi Z."/>
            <person name="Peng M."/>
            <person name="De Vries R.P."/>
            <person name="Grigoriev I."/>
            <person name="Riley R."/>
            <person name="Hilden K."/>
        </authorList>
    </citation>
    <scope>NUCLEOTIDE SEQUENCE [LARGE SCALE GENOMIC DNA]</scope>
    <source>
        <strain evidence="2 3">FBCC735</strain>
    </source>
</reference>
<gene>
    <name evidence="2" type="ORF">TRAPUB_8910</name>
</gene>
<dbReference type="EMBL" id="MNAD01000279">
    <property type="protein sequence ID" value="OJT14540.1"/>
    <property type="molecule type" value="Genomic_DNA"/>
</dbReference>
<protein>
    <submittedName>
        <fullName evidence="2">Uncharacterized protein</fullName>
    </submittedName>
</protein>
<feature type="region of interest" description="Disordered" evidence="1">
    <location>
        <begin position="22"/>
        <end position="54"/>
    </location>
</feature>
<organism evidence="2 3">
    <name type="scientific">Trametes pubescens</name>
    <name type="common">White-rot fungus</name>
    <dbReference type="NCBI Taxonomy" id="154538"/>
    <lineage>
        <taxon>Eukaryota</taxon>
        <taxon>Fungi</taxon>
        <taxon>Dikarya</taxon>
        <taxon>Basidiomycota</taxon>
        <taxon>Agaricomycotina</taxon>
        <taxon>Agaricomycetes</taxon>
        <taxon>Polyporales</taxon>
        <taxon>Polyporaceae</taxon>
        <taxon>Trametes</taxon>
    </lineage>
</organism>
<dbReference type="AlphaFoldDB" id="A0A1M2W436"/>
<keyword evidence="3" id="KW-1185">Reference proteome</keyword>
<sequence length="54" mass="5951">MMLLTYINPKVGDVKVKGDLLCPKHERQQRKESAHKGTRDHKQGAPGTPDSPGV</sequence>
<name>A0A1M2W436_TRAPU</name>
<accession>A0A1M2W436</accession>
<evidence type="ECO:0000256" key="1">
    <source>
        <dbReference type="SAM" id="MobiDB-lite"/>
    </source>
</evidence>